<evidence type="ECO:0000313" key="10">
    <source>
        <dbReference type="Proteomes" id="UP000252707"/>
    </source>
</evidence>
<keyword evidence="1 5" id="KW-0963">Cytoplasm</keyword>
<sequence>MIPTESSPPERIVYSVSRLLQEVRQHLETGFPLLWLEGEISNFARPASGHFYFTLKDEAAQVRCAMFRNRNQLLRFQPRNGLRILVRARVSLYEARGEFQLIIEHMEEAGAGALRQAFEALKARLAAEGLFDAADRRPLPSLPRRLGVITSPTGAAIRDILSVLARRFPALPVLIYPVPVQGEAAAPAIVETLRLAGERQECDVLILARGGGSLEDLQPFNEESVARAIRACPIPVVSGVGHEVDITIADFAADRRAPTPSAAAELVVPDRAEWLARLAATERRLGRVAHAALVRRRERVEWLRQRLRHPGQRLIALAQRLDELEQRMGRAQGHLLQRRSARLAELSAHLRRHAPLHRLHQLQQQRSNLILRLEHAYANALARRREQLAALARGLHTISPLATLERGYAIATRADTGEILRDARQAPPGTIVETRLARGRLRSRVEASLEGEKEE</sequence>
<organism evidence="9 10">
    <name type="scientific">Thioalbus denitrificans</name>
    <dbReference type="NCBI Taxonomy" id="547122"/>
    <lineage>
        <taxon>Bacteria</taxon>
        <taxon>Pseudomonadati</taxon>
        <taxon>Pseudomonadota</taxon>
        <taxon>Gammaproteobacteria</taxon>
        <taxon>Chromatiales</taxon>
        <taxon>Ectothiorhodospiraceae</taxon>
        <taxon>Thioalbus</taxon>
    </lineage>
</organism>
<dbReference type="EC" id="3.1.11.6" evidence="5"/>
<dbReference type="PANTHER" id="PTHR30008:SF0">
    <property type="entry name" value="EXODEOXYRIBONUCLEASE 7 LARGE SUBUNIT"/>
    <property type="match status" value="1"/>
</dbReference>
<evidence type="ECO:0000259" key="8">
    <source>
        <dbReference type="Pfam" id="PF13742"/>
    </source>
</evidence>
<dbReference type="RefSeq" id="WP_114280051.1">
    <property type="nucleotide sequence ID" value="NZ_QPJY01000006.1"/>
</dbReference>
<name>A0A369C7V3_9GAMM</name>
<dbReference type="PANTHER" id="PTHR30008">
    <property type="entry name" value="EXODEOXYRIBONUCLEASE 7 LARGE SUBUNIT"/>
    <property type="match status" value="1"/>
</dbReference>
<evidence type="ECO:0000256" key="2">
    <source>
        <dbReference type="ARBA" id="ARBA00022722"/>
    </source>
</evidence>
<dbReference type="GO" id="GO:0005737">
    <property type="term" value="C:cytoplasm"/>
    <property type="evidence" value="ECO:0007669"/>
    <property type="project" value="UniProtKB-SubCell"/>
</dbReference>
<dbReference type="InterPro" id="IPR025824">
    <property type="entry name" value="OB-fold_nuc-bd_dom"/>
</dbReference>
<dbReference type="Proteomes" id="UP000252707">
    <property type="component" value="Unassembled WGS sequence"/>
</dbReference>
<keyword evidence="2 5" id="KW-0540">Nuclease</keyword>
<protein>
    <recommendedName>
        <fullName evidence="5">Exodeoxyribonuclease 7 large subunit</fullName>
        <ecNumber evidence="5">3.1.11.6</ecNumber>
    </recommendedName>
    <alternativeName>
        <fullName evidence="5">Exodeoxyribonuclease VII large subunit</fullName>
        <shortName evidence="5">Exonuclease VII large subunit</shortName>
    </alternativeName>
</protein>
<evidence type="ECO:0000256" key="5">
    <source>
        <dbReference type="HAMAP-Rule" id="MF_00378"/>
    </source>
</evidence>
<reference evidence="9 10" key="1">
    <citation type="submission" date="2018-07" db="EMBL/GenBank/DDBJ databases">
        <title>Genomic Encyclopedia of Type Strains, Phase IV (KMG-IV): sequencing the most valuable type-strain genomes for metagenomic binning, comparative biology and taxonomic classification.</title>
        <authorList>
            <person name="Goeker M."/>
        </authorList>
    </citation>
    <scope>NUCLEOTIDE SEQUENCE [LARGE SCALE GENOMIC DNA]</scope>
    <source>
        <strain evidence="9 10">DSM 26407</strain>
    </source>
</reference>
<comment type="catalytic activity">
    <reaction evidence="5 6">
        <text>Exonucleolytic cleavage in either 5'- to 3'- or 3'- to 5'-direction to yield nucleoside 5'-phosphates.</text>
        <dbReference type="EC" id="3.1.11.6"/>
    </reaction>
</comment>
<comment type="similarity">
    <text evidence="5 6">Belongs to the XseA family.</text>
</comment>
<evidence type="ECO:0000256" key="3">
    <source>
        <dbReference type="ARBA" id="ARBA00022801"/>
    </source>
</evidence>
<dbReference type="Pfam" id="PF13742">
    <property type="entry name" value="tRNA_anti_2"/>
    <property type="match status" value="1"/>
</dbReference>
<keyword evidence="4 5" id="KW-0269">Exonuclease</keyword>
<dbReference type="HAMAP" id="MF_00378">
    <property type="entry name" value="Exonuc_7_L"/>
    <property type="match status" value="1"/>
</dbReference>
<dbReference type="InterPro" id="IPR003753">
    <property type="entry name" value="Exonuc_VII_L"/>
</dbReference>
<dbReference type="OrthoDB" id="9802795at2"/>
<dbReference type="AlphaFoldDB" id="A0A369C7V3"/>
<dbReference type="GO" id="GO:0003676">
    <property type="term" value="F:nucleic acid binding"/>
    <property type="evidence" value="ECO:0007669"/>
    <property type="project" value="InterPro"/>
</dbReference>
<proteinExistence type="inferred from homology"/>
<dbReference type="GO" id="GO:0006308">
    <property type="term" value="P:DNA catabolic process"/>
    <property type="evidence" value="ECO:0007669"/>
    <property type="project" value="UniProtKB-UniRule"/>
</dbReference>
<evidence type="ECO:0000256" key="6">
    <source>
        <dbReference type="RuleBase" id="RU004355"/>
    </source>
</evidence>
<dbReference type="GO" id="GO:0009318">
    <property type="term" value="C:exodeoxyribonuclease VII complex"/>
    <property type="evidence" value="ECO:0007669"/>
    <property type="project" value="UniProtKB-UniRule"/>
</dbReference>
<dbReference type="Pfam" id="PF02601">
    <property type="entry name" value="Exonuc_VII_L"/>
    <property type="match status" value="1"/>
</dbReference>
<dbReference type="CDD" id="cd04489">
    <property type="entry name" value="ExoVII_LU_OBF"/>
    <property type="match status" value="1"/>
</dbReference>
<gene>
    <name evidence="5" type="primary">xseA</name>
    <name evidence="9" type="ORF">DFQ59_10665</name>
</gene>
<dbReference type="GO" id="GO:0008855">
    <property type="term" value="F:exodeoxyribonuclease VII activity"/>
    <property type="evidence" value="ECO:0007669"/>
    <property type="project" value="UniProtKB-UniRule"/>
</dbReference>
<evidence type="ECO:0000256" key="4">
    <source>
        <dbReference type="ARBA" id="ARBA00022839"/>
    </source>
</evidence>
<feature type="domain" description="Exonuclease VII large subunit C-terminal" evidence="7">
    <location>
        <begin position="130"/>
        <end position="443"/>
    </location>
</feature>
<keyword evidence="3 5" id="KW-0378">Hydrolase</keyword>
<keyword evidence="10" id="KW-1185">Reference proteome</keyword>
<dbReference type="NCBIfam" id="TIGR00237">
    <property type="entry name" value="xseA"/>
    <property type="match status" value="1"/>
</dbReference>
<dbReference type="InterPro" id="IPR020579">
    <property type="entry name" value="Exonuc_VII_lsu_C"/>
</dbReference>
<comment type="function">
    <text evidence="5">Bidirectionally degrades single-stranded DNA into large acid-insoluble oligonucleotides, which are then degraded further into small acid-soluble oligonucleotides.</text>
</comment>
<accession>A0A369C7V3</accession>
<comment type="subcellular location">
    <subcellularLocation>
        <location evidence="5 6">Cytoplasm</location>
    </subcellularLocation>
</comment>
<comment type="subunit">
    <text evidence="5">Heterooligomer composed of large and small subunits.</text>
</comment>
<dbReference type="EMBL" id="QPJY01000006">
    <property type="protein sequence ID" value="RCX29833.1"/>
    <property type="molecule type" value="Genomic_DNA"/>
</dbReference>
<evidence type="ECO:0000313" key="9">
    <source>
        <dbReference type="EMBL" id="RCX29833.1"/>
    </source>
</evidence>
<evidence type="ECO:0000256" key="1">
    <source>
        <dbReference type="ARBA" id="ARBA00022490"/>
    </source>
</evidence>
<feature type="domain" description="OB-fold nucleic acid binding" evidence="8">
    <location>
        <begin position="14"/>
        <end position="107"/>
    </location>
</feature>
<evidence type="ECO:0000259" key="7">
    <source>
        <dbReference type="Pfam" id="PF02601"/>
    </source>
</evidence>
<comment type="caution">
    <text evidence="9">The sequence shown here is derived from an EMBL/GenBank/DDBJ whole genome shotgun (WGS) entry which is preliminary data.</text>
</comment>